<keyword evidence="4" id="KW-0472">Membrane</keyword>
<dbReference type="InterPro" id="IPR020449">
    <property type="entry name" value="Tscrpt_reg_AraC-type_HTH"/>
</dbReference>
<dbReference type="AlphaFoldDB" id="A0A9X1TIA4"/>
<evidence type="ECO:0000313" key="6">
    <source>
        <dbReference type="EMBL" id="MCF0065650.1"/>
    </source>
</evidence>
<evidence type="ECO:0000256" key="3">
    <source>
        <dbReference type="ARBA" id="ARBA00023163"/>
    </source>
</evidence>
<dbReference type="InterPro" id="IPR018060">
    <property type="entry name" value="HTH_AraC"/>
</dbReference>
<keyword evidence="1" id="KW-0805">Transcription regulation</keyword>
<dbReference type="Proteomes" id="UP001139000">
    <property type="component" value="Unassembled WGS sequence"/>
</dbReference>
<feature type="transmembrane region" description="Helical" evidence="4">
    <location>
        <begin position="127"/>
        <end position="150"/>
    </location>
</feature>
<keyword evidence="3" id="KW-0804">Transcription</keyword>
<dbReference type="PROSITE" id="PS00041">
    <property type="entry name" value="HTH_ARAC_FAMILY_1"/>
    <property type="match status" value="1"/>
</dbReference>
<dbReference type="PANTHER" id="PTHR43280">
    <property type="entry name" value="ARAC-FAMILY TRANSCRIPTIONAL REGULATOR"/>
    <property type="match status" value="1"/>
</dbReference>
<evidence type="ECO:0000259" key="5">
    <source>
        <dbReference type="PROSITE" id="PS01124"/>
    </source>
</evidence>
<accession>A0A9X1TIA4</accession>
<dbReference type="PANTHER" id="PTHR43280:SF29">
    <property type="entry name" value="ARAC-FAMILY TRANSCRIPTIONAL REGULATOR"/>
    <property type="match status" value="1"/>
</dbReference>
<dbReference type="SMART" id="SM00342">
    <property type="entry name" value="HTH_ARAC"/>
    <property type="match status" value="1"/>
</dbReference>
<dbReference type="PRINTS" id="PR00032">
    <property type="entry name" value="HTHARAC"/>
</dbReference>
<evidence type="ECO:0000313" key="7">
    <source>
        <dbReference type="Proteomes" id="UP001139000"/>
    </source>
</evidence>
<dbReference type="InterPro" id="IPR018062">
    <property type="entry name" value="HTH_AraC-typ_CS"/>
</dbReference>
<gene>
    <name evidence="6" type="ORF">LXM26_29325</name>
</gene>
<dbReference type="Gene3D" id="1.10.10.60">
    <property type="entry name" value="Homeodomain-like"/>
    <property type="match status" value="2"/>
</dbReference>
<dbReference type="RefSeq" id="WP_234658668.1">
    <property type="nucleotide sequence ID" value="NZ_CP094997.1"/>
</dbReference>
<keyword evidence="4" id="KW-1133">Transmembrane helix</keyword>
<dbReference type="GO" id="GO:0043565">
    <property type="term" value="F:sequence-specific DNA binding"/>
    <property type="evidence" value="ECO:0007669"/>
    <property type="project" value="InterPro"/>
</dbReference>
<feature type="transmembrane region" description="Helical" evidence="4">
    <location>
        <begin position="102"/>
        <end position="121"/>
    </location>
</feature>
<feature type="transmembrane region" description="Helical" evidence="4">
    <location>
        <begin position="171"/>
        <end position="191"/>
    </location>
</feature>
<keyword evidence="2" id="KW-0238">DNA-binding</keyword>
<feature type="transmembrane region" description="Helical" evidence="4">
    <location>
        <begin position="197"/>
        <end position="216"/>
    </location>
</feature>
<sequence>MNPGQQILFFFSALGAFNGLIISCYLLIFKKTKAPASYFLGLLVLALTMRITKVIFSYFYPDIPRIFRQIGLSGCFLIGPSLYYFTSAALENTLKTPVRWKYIYSAWIAGITILGIIVPYQTHPWDWNHYIVHIIYAQWVTYFILTGWMLRKRIVKLFDKTENLSPTEKPILSVYFGNAVILTAYLIVFFWSFSSVYITGALFFSLLLYLNIPLFLSRKKSNTTFLGYAEPERYAKKKITEDHALTLADKVRKIITDQELYKDPDLKLNDLAKAVNISGHQLSQLLNDNLGKSFNVYINEYRVAKACELIASNNGIKLEEIGYEVGFNAKSTFFTAFKKYRGTTPSQFREGLSTT</sequence>
<keyword evidence="4" id="KW-0812">Transmembrane</keyword>
<proteinExistence type="predicted"/>
<comment type="caution">
    <text evidence="6">The sequence shown here is derived from an EMBL/GenBank/DDBJ whole genome shotgun (WGS) entry which is preliminary data.</text>
</comment>
<organism evidence="6 7">
    <name type="scientific">Dyadobacter chenwenxiniae</name>
    <dbReference type="NCBI Taxonomy" id="2906456"/>
    <lineage>
        <taxon>Bacteria</taxon>
        <taxon>Pseudomonadati</taxon>
        <taxon>Bacteroidota</taxon>
        <taxon>Cytophagia</taxon>
        <taxon>Cytophagales</taxon>
        <taxon>Spirosomataceae</taxon>
        <taxon>Dyadobacter</taxon>
    </lineage>
</organism>
<name>A0A9X1TIA4_9BACT</name>
<dbReference type="EMBL" id="JAJTTC010000012">
    <property type="protein sequence ID" value="MCF0065650.1"/>
    <property type="molecule type" value="Genomic_DNA"/>
</dbReference>
<dbReference type="InterPro" id="IPR009057">
    <property type="entry name" value="Homeodomain-like_sf"/>
</dbReference>
<dbReference type="PROSITE" id="PS01124">
    <property type="entry name" value="HTH_ARAC_FAMILY_2"/>
    <property type="match status" value="1"/>
</dbReference>
<reference evidence="6" key="1">
    <citation type="submission" date="2021-12" db="EMBL/GenBank/DDBJ databases">
        <title>Novel species in genus Dyadobacter.</title>
        <authorList>
            <person name="Ma C."/>
        </authorList>
    </citation>
    <scope>NUCLEOTIDE SEQUENCE</scope>
    <source>
        <strain evidence="6">LJ419</strain>
    </source>
</reference>
<evidence type="ECO:0000256" key="4">
    <source>
        <dbReference type="SAM" id="Phobius"/>
    </source>
</evidence>
<feature type="transmembrane region" description="Helical" evidence="4">
    <location>
        <begin position="40"/>
        <end position="60"/>
    </location>
</feature>
<protein>
    <submittedName>
        <fullName evidence="6">Helix-turn-helix domain-containing protein</fullName>
    </submittedName>
</protein>
<dbReference type="SUPFAM" id="SSF46689">
    <property type="entry name" value="Homeodomain-like"/>
    <property type="match status" value="1"/>
</dbReference>
<evidence type="ECO:0000256" key="2">
    <source>
        <dbReference type="ARBA" id="ARBA00023125"/>
    </source>
</evidence>
<keyword evidence="7" id="KW-1185">Reference proteome</keyword>
<dbReference type="Pfam" id="PF12833">
    <property type="entry name" value="HTH_18"/>
    <property type="match status" value="1"/>
</dbReference>
<evidence type="ECO:0000256" key="1">
    <source>
        <dbReference type="ARBA" id="ARBA00023015"/>
    </source>
</evidence>
<dbReference type="GO" id="GO:0003700">
    <property type="term" value="F:DNA-binding transcription factor activity"/>
    <property type="evidence" value="ECO:0007669"/>
    <property type="project" value="InterPro"/>
</dbReference>
<feature type="transmembrane region" description="Helical" evidence="4">
    <location>
        <begin position="6"/>
        <end position="28"/>
    </location>
</feature>
<feature type="domain" description="HTH araC/xylS-type" evidence="5">
    <location>
        <begin position="249"/>
        <end position="351"/>
    </location>
</feature>